<name>A0AC35G6V4_9BILA</name>
<evidence type="ECO:0000313" key="1">
    <source>
        <dbReference type="Proteomes" id="UP000887580"/>
    </source>
</evidence>
<dbReference type="Proteomes" id="UP000887580">
    <property type="component" value="Unplaced"/>
</dbReference>
<accession>A0AC35G6V4</accession>
<protein>
    <submittedName>
        <fullName evidence="2">Arginine--tRNA ligase</fullName>
    </submittedName>
</protein>
<organism evidence="1 2">
    <name type="scientific">Panagrolaimus sp. PS1159</name>
    <dbReference type="NCBI Taxonomy" id="55785"/>
    <lineage>
        <taxon>Eukaryota</taxon>
        <taxon>Metazoa</taxon>
        <taxon>Ecdysozoa</taxon>
        <taxon>Nematoda</taxon>
        <taxon>Chromadorea</taxon>
        <taxon>Rhabditida</taxon>
        <taxon>Tylenchina</taxon>
        <taxon>Panagrolaimomorpha</taxon>
        <taxon>Panagrolaimoidea</taxon>
        <taxon>Panagrolaimidae</taxon>
        <taxon>Panagrolaimus</taxon>
    </lineage>
</organism>
<sequence>MNTHIVVEDFSDSLIDRAYPTIPAFPPIITEATNSKFGDYQCNSALNLAKKLKTAGINENSVQIANNIANAVQKDDFIKKTEIAGPGFINIFLQHEFLGRRIGALLQNGIKPPKIEKRKALVDFSSPNIAKEMHVGHLRSTIIGDSICRLLEFINFEVLRINHIGDWGTQFGMLIAHLKDKFPNYLSETPPISDLQGFYKESKKRFDEDKDFKARAYECVVKLQTYDTDIVKAWKMICDVSRADFAKIYEKLDIKIVERGESFYQQRMIDLVKSLEEQNLLINDDGRKIIFAPGHSVPLTIVKSDGGFTYDTSDFAAIKQRIFEENADWIIYVVDSGQSLHFQVVFSAAQELGFYKSDEKRVEHVGFGVVLGEDKKKFKTRSGDTVRLNDLLNEGLKRSEEKLREKNRQDFLTPEEFNAAKEAIAYGCIKYADLSHTRLKRSEEKLREKNRQDFLTPEEFNAAKEAIAYGCIKYADLSHTRLNDYIFSFDRMLDDRGNTAVYLLYAYARIRSIARNSNLCEYIYNLSTTFTEFYTECQVVEKKKDGQIESINYNRLALCEATADTMAVCFAILGIRTLEKI</sequence>
<proteinExistence type="predicted"/>
<dbReference type="WBParaSite" id="PS1159_v2.g24359.t1">
    <property type="protein sequence ID" value="PS1159_v2.g24359.t1"/>
    <property type="gene ID" value="PS1159_v2.g24359"/>
</dbReference>
<reference evidence="2" key="1">
    <citation type="submission" date="2022-11" db="UniProtKB">
        <authorList>
            <consortium name="WormBaseParasite"/>
        </authorList>
    </citation>
    <scope>IDENTIFICATION</scope>
</reference>
<evidence type="ECO:0000313" key="2">
    <source>
        <dbReference type="WBParaSite" id="PS1159_v2.g24359.t1"/>
    </source>
</evidence>